<organism evidence="2 3">
    <name type="scientific">Sphingorhabdus profundilacus</name>
    <dbReference type="NCBI Taxonomy" id="2509718"/>
    <lineage>
        <taxon>Bacteria</taxon>
        <taxon>Pseudomonadati</taxon>
        <taxon>Pseudomonadota</taxon>
        <taxon>Alphaproteobacteria</taxon>
        <taxon>Sphingomonadales</taxon>
        <taxon>Sphingomonadaceae</taxon>
        <taxon>Sphingorhabdus</taxon>
    </lineage>
</organism>
<dbReference type="Proteomes" id="UP000471147">
    <property type="component" value="Unassembled WGS sequence"/>
</dbReference>
<reference evidence="2 3" key="1">
    <citation type="submission" date="2019-01" db="EMBL/GenBank/DDBJ databases">
        <title>Sphingorhabdus lacus sp.nov., isolated from an oligotrophic freshwater lake.</title>
        <authorList>
            <person name="Park M."/>
        </authorList>
    </citation>
    <scope>NUCLEOTIDE SEQUENCE [LARGE SCALE GENOMIC DNA]</scope>
    <source>
        <strain evidence="2 3">IMCC26285</strain>
    </source>
</reference>
<dbReference type="InterPro" id="IPR002545">
    <property type="entry name" value="CheW-lke_dom"/>
</dbReference>
<protein>
    <submittedName>
        <fullName evidence="2">Chemotaxis protein CheW</fullName>
    </submittedName>
</protein>
<dbReference type="Gene3D" id="2.40.50.180">
    <property type="entry name" value="CheA-289, Domain 4"/>
    <property type="match status" value="1"/>
</dbReference>
<dbReference type="GO" id="GO:0007165">
    <property type="term" value="P:signal transduction"/>
    <property type="evidence" value="ECO:0007669"/>
    <property type="project" value="InterPro"/>
</dbReference>
<dbReference type="Gene3D" id="2.30.30.40">
    <property type="entry name" value="SH3 Domains"/>
    <property type="match status" value="1"/>
</dbReference>
<evidence type="ECO:0000313" key="2">
    <source>
        <dbReference type="EMBL" id="MVZ97204.1"/>
    </source>
</evidence>
<dbReference type="PANTHER" id="PTHR22617:SF23">
    <property type="entry name" value="CHEMOTAXIS PROTEIN CHEW"/>
    <property type="match status" value="1"/>
</dbReference>
<dbReference type="SMART" id="SM00260">
    <property type="entry name" value="CheW"/>
    <property type="match status" value="1"/>
</dbReference>
<dbReference type="GO" id="GO:0005829">
    <property type="term" value="C:cytosol"/>
    <property type="evidence" value="ECO:0007669"/>
    <property type="project" value="TreeGrafter"/>
</dbReference>
<evidence type="ECO:0000259" key="1">
    <source>
        <dbReference type="PROSITE" id="PS50851"/>
    </source>
</evidence>
<dbReference type="InterPro" id="IPR036061">
    <property type="entry name" value="CheW-like_dom_sf"/>
</dbReference>
<proteinExistence type="predicted"/>
<comment type="caution">
    <text evidence="2">The sequence shown here is derived from an EMBL/GenBank/DDBJ whole genome shotgun (WGS) entry which is preliminary data.</text>
</comment>
<dbReference type="AlphaFoldDB" id="A0A6I4LZ73"/>
<feature type="domain" description="CheW-like" evidence="1">
    <location>
        <begin position="2"/>
        <end position="141"/>
    </location>
</feature>
<dbReference type="GO" id="GO:0006935">
    <property type="term" value="P:chemotaxis"/>
    <property type="evidence" value="ECO:0007669"/>
    <property type="project" value="InterPro"/>
</dbReference>
<dbReference type="OrthoDB" id="7390823at2"/>
<dbReference type="InterPro" id="IPR039315">
    <property type="entry name" value="CheW"/>
</dbReference>
<accession>A0A6I4LZ73</accession>
<dbReference type="PANTHER" id="PTHR22617">
    <property type="entry name" value="CHEMOTAXIS SENSOR HISTIDINE KINASE-RELATED"/>
    <property type="match status" value="1"/>
</dbReference>
<dbReference type="RefSeq" id="WP_160353097.1">
    <property type="nucleotide sequence ID" value="NZ_SDWJ01000001.1"/>
</dbReference>
<sequence>MTSLFLIAHINGCRVAINSDRIESIVQIPDIIFVPRADPSIAGLFALRSRVLTLIDSQYAVTGIRRRLEKGCLAVVAEIAGHHFGLAVDKVEDVVSIAAEQIQKSIQPSAQWKSVVSETALVGDQLVMILNPAKLVQGDLSMAA</sequence>
<dbReference type="SUPFAM" id="SSF50341">
    <property type="entry name" value="CheW-like"/>
    <property type="match status" value="1"/>
</dbReference>
<name>A0A6I4LZ73_9SPHN</name>
<dbReference type="PROSITE" id="PS50851">
    <property type="entry name" value="CHEW"/>
    <property type="match status" value="1"/>
</dbReference>
<keyword evidence="3" id="KW-1185">Reference proteome</keyword>
<gene>
    <name evidence="2" type="ORF">EUU23_05735</name>
</gene>
<dbReference type="Pfam" id="PF01584">
    <property type="entry name" value="CheW"/>
    <property type="match status" value="1"/>
</dbReference>
<dbReference type="EMBL" id="SDWJ01000001">
    <property type="protein sequence ID" value="MVZ97204.1"/>
    <property type="molecule type" value="Genomic_DNA"/>
</dbReference>
<evidence type="ECO:0000313" key="3">
    <source>
        <dbReference type="Proteomes" id="UP000471147"/>
    </source>
</evidence>